<protein>
    <submittedName>
        <fullName evidence="1">Uncharacterized protein</fullName>
    </submittedName>
</protein>
<keyword evidence="2" id="KW-1185">Reference proteome</keyword>
<dbReference type="EMBL" id="JASBWR010000061">
    <property type="protein sequence ID" value="KAJ9100823.1"/>
    <property type="molecule type" value="Genomic_DNA"/>
</dbReference>
<dbReference type="Proteomes" id="UP001241377">
    <property type="component" value="Unassembled WGS sequence"/>
</dbReference>
<sequence>MAVDNTFSWKPQNLANLEGLKVLVVGGTGGLGRSISQVLASAGATVTVIGQTFRDSERKNIKFIKGDLSLIENSQTLAKNLDLSDTDIVLFTTGIFAASKREETKEGLERDMAVSYLNRLTMIRTMASRLSKTEKNSFGFIPRVFIMAYPGSGQLGTIDDLNQEKSYGAMKAHMNTVAGNESLVYDSASKYDGVHFYGLNPGIVKTNIRDNFLGENSWKSRILETLIGWFTRTPEQYASGIAPLLIAPELEGRNGAIFDSRGKALLPSKGLTKEYASRYVEASEKLLSSRGLI</sequence>
<gene>
    <name evidence="1" type="ORF">QFC19_005427</name>
</gene>
<evidence type="ECO:0000313" key="2">
    <source>
        <dbReference type="Proteomes" id="UP001241377"/>
    </source>
</evidence>
<proteinExistence type="predicted"/>
<comment type="caution">
    <text evidence="1">The sequence shown here is derived from an EMBL/GenBank/DDBJ whole genome shotgun (WGS) entry which is preliminary data.</text>
</comment>
<evidence type="ECO:0000313" key="1">
    <source>
        <dbReference type="EMBL" id="KAJ9100823.1"/>
    </source>
</evidence>
<organism evidence="1 2">
    <name type="scientific">Naganishia cerealis</name>
    <dbReference type="NCBI Taxonomy" id="610337"/>
    <lineage>
        <taxon>Eukaryota</taxon>
        <taxon>Fungi</taxon>
        <taxon>Dikarya</taxon>
        <taxon>Basidiomycota</taxon>
        <taxon>Agaricomycotina</taxon>
        <taxon>Tremellomycetes</taxon>
        <taxon>Filobasidiales</taxon>
        <taxon>Filobasidiaceae</taxon>
        <taxon>Naganishia</taxon>
    </lineage>
</organism>
<accession>A0ACC2VN60</accession>
<name>A0ACC2VN60_9TREE</name>
<reference evidence="1" key="1">
    <citation type="submission" date="2023-04" db="EMBL/GenBank/DDBJ databases">
        <title>Draft Genome sequencing of Naganishia species isolated from polar environments using Oxford Nanopore Technology.</title>
        <authorList>
            <person name="Leo P."/>
            <person name="Venkateswaran K."/>
        </authorList>
    </citation>
    <scope>NUCLEOTIDE SEQUENCE</scope>
    <source>
        <strain evidence="1">MNA-CCFEE 5261</strain>
    </source>
</reference>